<dbReference type="InterPro" id="IPR010255">
    <property type="entry name" value="Haem_peroxidase_sf"/>
</dbReference>
<dbReference type="CDD" id="cd09823">
    <property type="entry name" value="peroxinectin_like"/>
    <property type="match status" value="1"/>
</dbReference>
<keyword evidence="2" id="KW-0964">Secreted</keyword>
<dbReference type="OrthoDB" id="823504at2759"/>
<keyword evidence="5" id="KW-0325">Glycoprotein</keyword>
<organism evidence="8 9">
    <name type="scientific">Dermatophagoides pteronyssinus</name>
    <name type="common">European house dust mite</name>
    <dbReference type="NCBI Taxonomy" id="6956"/>
    <lineage>
        <taxon>Eukaryota</taxon>
        <taxon>Metazoa</taxon>
        <taxon>Ecdysozoa</taxon>
        <taxon>Arthropoda</taxon>
        <taxon>Chelicerata</taxon>
        <taxon>Arachnida</taxon>
        <taxon>Acari</taxon>
        <taxon>Acariformes</taxon>
        <taxon>Sarcoptiformes</taxon>
        <taxon>Astigmata</taxon>
        <taxon>Psoroptidia</taxon>
        <taxon>Analgoidea</taxon>
        <taxon>Pyroglyphidae</taxon>
        <taxon>Dermatophagoidinae</taxon>
        <taxon>Dermatophagoides</taxon>
    </lineage>
</organism>
<evidence type="ECO:0000256" key="2">
    <source>
        <dbReference type="ARBA" id="ARBA00022525"/>
    </source>
</evidence>
<keyword evidence="3" id="KW-0560">Oxidoreductase</keyword>
<sequence>MNILFQRITVTIKDSRNKKKHVFSIISDNFFLPVIELIMMKSFIFRSIFLFILLLSLSILSCNSQHIFQFTQKFPSIQRSRSTFVNFVNQHRTPKLLRFNNDERRSNTISSRIDSLLSPRKKCEIGTCQFYYNCARKTSSPSKFCEMNNGFSGVCCHDNVSHFGIGIPEVRRLTTTSNSIKPKETTKLLTQPTVNLANFESKEARQTIQDLVSLENELRRNDLEPKSGTQEFSHQNFFGGNQLSLKEMNDATQALEMFISFVKSQNLSIDDIQSSNLNIQDISSLAGLCEPNPVCQNIRYRNPDGTCNNLIYTNQGKAVSTFTRLLSPDYGDRINEPRRAMDGSELPNARQISMHISPESQIENDFYSTMLMQFGQFIDHDISRTAITRTHDDKRISCCDEKVRQNQKLLHPACFVIPVPLDDFFLRAESQTCINFVRSAPAVNPKCRFGPREQLNQISSYIDGDHIYGPSLQQESRLRQFQGGLMKVTMLNQRQFPPTTSNRNEGNCQIPRTSNMSCFLAGDIRANEVVDLVVLHTVFLREHNRIATILQNMHQNWNDETLFQETKRIIIAELQHIIYNEMLPLILGPKTIEHFGLKIRDGYSDSYDQAVDATILNEFSTAAYRLHSLVNGILNLNSPENEIIAQISLRDVFANPSLLYQPGVYDMRIAGLIGQGMKNFDNFFTRDVTNHLFQAPGKRFGLDLVALNIQRGRDHGIQSYVKYRELCGLSKVESFADLRNVLSNPTVADVLSHLYKRVEDVDLFIAGTSEQILPGAVVGPTFACIIGEQFRRTKEGDRFWYENGGMETSFTPGQLAEIKKISLAKILCDNSDVGIMQRFALLIPSVSNPKIRCDQLPSINLNEWI</sequence>
<evidence type="ECO:0000313" key="9">
    <source>
        <dbReference type="RefSeq" id="XP_027204151.1"/>
    </source>
</evidence>
<keyword evidence="3" id="KW-0575">Peroxidase</keyword>
<dbReference type="PROSITE" id="PS50292">
    <property type="entry name" value="PEROXIDASE_3"/>
    <property type="match status" value="1"/>
</dbReference>
<dbReference type="Gene3D" id="1.10.640.10">
    <property type="entry name" value="Haem peroxidase domain superfamily, animal type"/>
    <property type="match status" value="1"/>
</dbReference>
<feature type="binding site" description="axial binding residue" evidence="6">
    <location>
        <position position="627"/>
    </location>
    <ligand>
        <name>heme b</name>
        <dbReference type="ChEBI" id="CHEBI:60344"/>
    </ligand>
    <ligandPart>
        <name>Fe</name>
        <dbReference type="ChEBI" id="CHEBI:18248"/>
    </ligandPart>
</feature>
<dbReference type="Pfam" id="PF03098">
    <property type="entry name" value="An_peroxidase"/>
    <property type="match status" value="1"/>
</dbReference>
<dbReference type="InParanoid" id="A0A6P6YH73"/>
<evidence type="ECO:0000256" key="4">
    <source>
        <dbReference type="ARBA" id="ARBA00022729"/>
    </source>
</evidence>
<dbReference type="GO" id="GO:0004601">
    <property type="term" value="F:peroxidase activity"/>
    <property type="evidence" value="ECO:0007669"/>
    <property type="project" value="UniProtKB-KW"/>
</dbReference>
<dbReference type="AlphaFoldDB" id="A0A6P6YH73"/>
<keyword evidence="7" id="KW-1133">Transmembrane helix</keyword>
<keyword evidence="6" id="KW-0349">Heme</keyword>
<dbReference type="OMA" id="NEMEMHY"/>
<dbReference type="SUPFAM" id="SSF48113">
    <property type="entry name" value="Heme-dependent peroxidases"/>
    <property type="match status" value="1"/>
</dbReference>
<dbReference type="PRINTS" id="PR00457">
    <property type="entry name" value="ANPEROXIDASE"/>
</dbReference>
<dbReference type="InterPro" id="IPR037120">
    <property type="entry name" value="Haem_peroxidase_sf_animal"/>
</dbReference>
<keyword evidence="6" id="KW-0408">Iron</keyword>
<evidence type="ECO:0000256" key="6">
    <source>
        <dbReference type="PIRSR" id="PIRSR619791-2"/>
    </source>
</evidence>
<evidence type="ECO:0000256" key="5">
    <source>
        <dbReference type="ARBA" id="ARBA00023180"/>
    </source>
</evidence>
<protein>
    <submittedName>
        <fullName evidence="9">Peroxidase-like</fullName>
    </submittedName>
</protein>
<keyword evidence="4" id="KW-0732">Signal</keyword>
<keyword evidence="7" id="KW-0472">Membrane</keyword>
<dbReference type="GO" id="GO:0006979">
    <property type="term" value="P:response to oxidative stress"/>
    <property type="evidence" value="ECO:0007669"/>
    <property type="project" value="InterPro"/>
</dbReference>
<evidence type="ECO:0000256" key="3">
    <source>
        <dbReference type="ARBA" id="ARBA00022559"/>
    </source>
</evidence>
<keyword evidence="7" id="KW-0812">Transmembrane</keyword>
<reference evidence="9" key="1">
    <citation type="submission" date="2025-08" db="UniProtKB">
        <authorList>
            <consortium name="RefSeq"/>
        </authorList>
    </citation>
    <scope>IDENTIFICATION</scope>
    <source>
        <strain evidence="9">Airmid</strain>
    </source>
</reference>
<keyword evidence="8" id="KW-1185">Reference proteome</keyword>
<comment type="subcellular location">
    <subcellularLocation>
        <location evidence="1">Secreted</location>
    </subcellularLocation>
</comment>
<dbReference type="GO" id="GO:0046872">
    <property type="term" value="F:metal ion binding"/>
    <property type="evidence" value="ECO:0007669"/>
    <property type="project" value="UniProtKB-KW"/>
</dbReference>
<dbReference type="KEGG" id="dpte:113797890"/>
<dbReference type="InterPro" id="IPR019791">
    <property type="entry name" value="Haem_peroxidase_animal"/>
</dbReference>
<evidence type="ECO:0000256" key="7">
    <source>
        <dbReference type="SAM" id="Phobius"/>
    </source>
</evidence>
<name>A0A6P6YH73_DERPT</name>
<keyword evidence="6" id="KW-0479">Metal-binding</keyword>
<dbReference type="PANTHER" id="PTHR11475">
    <property type="entry name" value="OXIDASE/PEROXIDASE"/>
    <property type="match status" value="1"/>
</dbReference>
<proteinExistence type="predicted"/>
<dbReference type="GO" id="GO:0005576">
    <property type="term" value="C:extracellular region"/>
    <property type="evidence" value="ECO:0007669"/>
    <property type="project" value="UniProtKB-SubCell"/>
</dbReference>
<dbReference type="FunFam" id="1.10.640.10:FF:000003">
    <property type="entry name" value="chorion peroxidase"/>
    <property type="match status" value="1"/>
</dbReference>
<dbReference type="GO" id="GO:0020037">
    <property type="term" value="F:heme binding"/>
    <property type="evidence" value="ECO:0007669"/>
    <property type="project" value="InterPro"/>
</dbReference>
<dbReference type="PANTHER" id="PTHR11475:SF4">
    <property type="entry name" value="CHORION PEROXIDASE"/>
    <property type="match status" value="1"/>
</dbReference>
<feature type="transmembrane region" description="Helical" evidence="7">
    <location>
        <begin position="43"/>
        <end position="61"/>
    </location>
</feature>
<evidence type="ECO:0000313" key="8">
    <source>
        <dbReference type="Proteomes" id="UP000515146"/>
    </source>
</evidence>
<evidence type="ECO:0000256" key="1">
    <source>
        <dbReference type="ARBA" id="ARBA00004613"/>
    </source>
</evidence>
<accession>A0A6P6YH73</accession>
<gene>
    <name evidence="9" type="primary">LOC113797890</name>
</gene>
<dbReference type="RefSeq" id="XP_027204151.1">
    <property type="nucleotide sequence ID" value="XM_027348350.1"/>
</dbReference>
<dbReference type="Proteomes" id="UP000515146">
    <property type="component" value="Unplaced"/>
</dbReference>